<dbReference type="RefSeq" id="WP_160614435.1">
    <property type="nucleotide sequence ID" value="NZ_JAUFQM010000001.1"/>
</dbReference>
<keyword evidence="3" id="KW-1185">Reference proteome</keyword>
<dbReference type="EMBL" id="WTYZ01000001">
    <property type="protein sequence ID" value="MXO84166.1"/>
    <property type="molecule type" value="Genomic_DNA"/>
</dbReference>
<dbReference type="InterPro" id="IPR053521">
    <property type="entry name" value="McjB-like"/>
</dbReference>
<dbReference type="AlphaFoldDB" id="A0A844ZAE2"/>
<gene>
    <name evidence="2" type="ORF">GRI35_12385</name>
</gene>
<sequence length="151" mass="17383">MPILRKIRTFSGLPGDEVWAFFEATVLLTYARIIVNLVPLSYWRKQVQVSKHDTADMALLTKEQRQKSRMVMRTINRAGRNLPVKFVCLPQAFAARWMLTRRGIPTELFLGTQLAAEEDREFHAWLKAGDIMITGHCDEEAYAVFGSQRRA</sequence>
<comment type="caution">
    <text evidence="2">The sequence shown here is derived from an EMBL/GenBank/DDBJ whole genome shotgun (WGS) entry which is preliminary data.</text>
</comment>
<evidence type="ECO:0000313" key="3">
    <source>
        <dbReference type="Proteomes" id="UP000460290"/>
    </source>
</evidence>
<organism evidence="2 3">
    <name type="scientific">Pontixanthobacter aestiaquae</name>
    <dbReference type="NCBI Taxonomy" id="1509367"/>
    <lineage>
        <taxon>Bacteria</taxon>
        <taxon>Pseudomonadati</taxon>
        <taxon>Pseudomonadota</taxon>
        <taxon>Alphaproteobacteria</taxon>
        <taxon>Sphingomonadales</taxon>
        <taxon>Erythrobacteraceae</taxon>
        <taxon>Pontixanthobacter</taxon>
    </lineage>
</organism>
<protein>
    <submittedName>
        <fullName evidence="2">Lasso peptide biosynthesis B2 protein</fullName>
    </submittedName>
</protein>
<dbReference type="InterPro" id="IPR032708">
    <property type="entry name" value="McjB_C"/>
</dbReference>
<accession>A0A844ZAE2</accession>
<proteinExistence type="predicted"/>
<dbReference type="OrthoDB" id="3790432at2"/>
<evidence type="ECO:0000259" key="1">
    <source>
        <dbReference type="Pfam" id="PF13471"/>
    </source>
</evidence>
<name>A0A844ZAE2_9SPHN</name>
<dbReference type="Pfam" id="PF13471">
    <property type="entry name" value="Transglut_core3"/>
    <property type="match status" value="1"/>
</dbReference>
<dbReference type="NCBIfam" id="NF033537">
    <property type="entry name" value="lasso_biosyn_B2"/>
    <property type="match status" value="1"/>
</dbReference>
<feature type="domain" description="Microcin J25-processing protein McjB C-terminal" evidence="1">
    <location>
        <begin position="58"/>
        <end position="144"/>
    </location>
</feature>
<reference evidence="2 3" key="1">
    <citation type="submission" date="2019-12" db="EMBL/GenBank/DDBJ databases">
        <title>Genomic-based taxomic classification of the family Erythrobacteraceae.</title>
        <authorList>
            <person name="Xu L."/>
        </authorList>
    </citation>
    <scope>NUCLEOTIDE SEQUENCE [LARGE SCALE GENOMIC DNA]</scope>
    <source>
        <strain evidence="2 3">KCTC 42006</strain>
    </source>
</reference>
<dbReference type="Proteomes" id="UP000460290">
    <property type="component" value="Unassembled WGS sequence"/>
</dbReference>
<evidence type="ECO:0000313" key="2">
    <source>
        <dbReference type="EMBL" id="MXO84166.1"/>
    </source>
</evidence>